<dbReference type="Gramene" id="KZM89980">
    <property type="protein sequence ID" value="KZM89980"/>
    <property type="gene ID" value="DCAR_022655"/>
</dbReference>
<gene>
    <name evidence="1" type="ORF">DCAR_022655</name>
    <name evidence="2" type="ORF">DCAR_0623506</name>
</gene>
<proteinExistence type="predicted"/>
<protein>
    <submittedName>
        <fullName evidence="1">Uncharacterized protein</fullName>
    </submittedName>
</protein>
<reference evidence="2" key="2">
    <citation type="submission" date="2022-03" db="EMBL/GenBank/DDBJ databases">
        <title>Draft title - Genomic analysis of global carrot germplasm unveils the trajectory of domestication and the origin of high carotenoid orange carrot.</title>
        <authorList>
            <person name="Iorizzo M."/>
            <person name="Ellison S."/>
            <person name="Senalik D."/>
            <person name="Macko-Podgorni A."/>
            <person name="Grzebelus D."/>
            <person name="Bostan H."/>
            <person name="Rolling W."/>
            <person name="Curaba J."/>
            <person name="Simon P."/>
        </authorList>
    </citation>
    <scope>NUCLEOTIDE SEQUENCE</scope>
    <source>
        <tissue evidence="2">Leaf</tissue>
    </source>
</reference>
<evidence type="ECO:0000313" key="1">
    <source>
        <dbReference type="EMBL" id="KZM89980.1"/>
    </source>
</evidence>
<dbReference type="AlphaFoldDB" id="A0A161ZTK1"/>
<accession>A0A161ZTK1</accession>
<dbReference type="EMBL" id="CP093348">
    <property type="protein sequence ID" value="WOH04100.1"/>
    <property type="molecule type" value="Genomic_DNA"/>
</dbReference>
<sequence>MVNFPSNMCSCHKQSSMPYLFVSRTFKLDETNKLEFEQASIHMNSGPIFGVEEVDLQGFASKINNNVSFPLAFSEGDKKC</sequence>
<keyword evidence="3" id="KW-1185">Reference proteome</keyword>
<dbReference type="EMBL" id="LNRQ01000006">
    <property type="protein sequence ID" value="KZM89980.1"/>
    <property type="molecule type" value="Genomic_DNA"/>
</dbReference>
<evidence type="ECO:0000313" key="3">
    <source>
        <dbReference type="Proteomes" id="UP000077755"/>
    </source>
</evidence>
<evidence type="ECO:0000313" key="2">
    <source>
        <dbReference type="EMBL" id="WOH04100.1"/>
    </source>
</evidence>
<name>A0A161ZTK1_DAUCS</name>
<dbReference type="Proteomes" id="UP000077755">
    <property type="component" value="Chromosome 6"/>
</dbReference>
<organism evidence="1">
    <name type="scientific">Daucus carota subsp. sativus</name>
    <name type="common">Carrot</name>
    <dbReference type="NCBI Taxonomy" id="79200"/>
    <lineage>
        <taxon>Eukaryota</taxon>
        <taxon>Viridiplantae</taxon>
        <taxon>Streptophyta</taxon>
        <taxon>Embryophyta</taxon>
        <taxon>Tracheophyta</taxon>
        <taxon>Spermatophyta</taxon>
        <taxon>Magnoliopsida</taxon>
        <taxon>eudicotyledons</taxon>
        <taxon>Gunneridae</taxon>
        <taxon>Pentapetalae</taxon>
        <taxon>asterids</taxon>
        <taxon>campanulids</taxon>
        <taxon>Apiales</taxon>
        <taxon>Apiaceae</taxon>
        <taxon>Apioideae</taxon>
        <taxon>Scandiceae</taxon>
        <taxon>Daucinae</taxon>
        <taxon>Daucus</taxon>
        <taxon>Daucus sect. Daucus</taxon>
    </lineage>
</organism>
<reference evidence="1" key="1">
    <citation type="journal article" date="2016" name="Nat. Genet.">
        <title>A high-quality carrot genome assembly provides new insights into carotenoid accumulation and asterid genome evolution.</title>
        <authorList>
            <person name="Iorizzo M."/>
            <person name="Ellison S."/>
            <person name="Senalik D."/>
            <person name="Zeng P."/>
            <person name="Satapoomin P."/>
            <person name="Huang J."/>
            <person name="Bowman M."/>
            <person name="Iovene M."/>
            <person name="Sanseverino W."/>
            <person name="Cavagnaro P."/>
            <person name="Yildiz M."/>
            <person name="Macko-Podgorni A."/>
            <person name="Moranska E."/>
            <person name="Grzebelus E."/>
            <person name="Grzebelus D."/>
            <person name="Ashrafi H."/>
            <person name="Zheng Z."/>
            <person name="Cheng S."/>
            <person name="Spooner D."/>
            <person name="Van Deynze A."/>
            <person name="Simon P."/>
        </authorList>
    </citation>
    <scope>NUCLEOTIDE SEQUENCE [LARGE SCALE GENOMIC DNA]</scope>
    <source>
        <tissue evidence="1">Leaf</tissue>
    </source>
</reference>